<accession>A0A1V9XM58</accession>
<dbReference type="SMART" id="SM00320">
    <property type="entry name" value="WD40"/>
    <property type="match status" value="2"/>
</dbReference>
<evidence type="ECO:0000313" key="2">
    <source>
        <dbReference type="EMBL" id="OQR74541.1"/>
    </source>
</evidence>
<dbReference type="STRING" id="418985.A0A1V9XM58"/>
<feature type="compositionally biased region" description="Polar residues" evidence="1">
    <location>
        <begin position="198"/>
        <end position="209"/>
    </location>
</feature>
<sequence>RHLAYTVDGVGFASGADDREVIEWDSRSPNPIGSISSHCGGGASALGYLAEGHLVVGHRDNNLRVFDARTKKALATYHVYENPIRSLSLHRSGQFVATACPEDQCVSIIDLLNGAPLTTFTIKMPVKQALFLSPCDPPVNDFDTSDLLCVPGRGKKLNIFNCDLTHLLDDEDRTRASSQNSECIARDVESCPGQLNISQSASEKTAGSTHQRRPSAGDTIVNERDAKPRSGDGAGGLASGEEGNRWPNGAPVVKLAEPESGVEMMARRVGRMTLARRTIKPKRISLDDLDALQEKEALQTIAERPPTGNHESGAVNGTASMGRIVSQIADLTQRMDRLESMVSSRLSAIDRRLLALEERGIRNNN</sequence>
<dbReference type="SUPFAM" id="SSF50978">
    <property type="entry name" value="WD40 repeat-like"/>
    <property type="match status" value="1"/>
</dbReference>
<feature type="region of interest" description="Disordered" evidence="1">
    <location>
        <begin position="198"/>
        <end position="251"/>
    </location>
</feature>
<gene>
    <name evidence="2" type="ORF">BIW11_08997</name>
</gene>
<dbReference type="InterPro" id="IPR036322">
    <property type="entry name" value="WD40_repeat_dom_sf"/>
</dbReference>
<comment type="caution">
    <text evidence="2">The sequence shown here is derived from an EMBL/GenBank/DDBJ whole genome shotgun (WGS) entry which is preliminary data.</text>
</comment>
<dbReference type="InterPro" id="IPR001680">
    <property type="entry name" value="WD40_rpt"/>
</dbReference>
<reference evidence="2 3" key="1">
    <citation type="journal article" date="2017" name="Gigascience">
        <title>Draft genome of the honey bee ectoparasitic mite, Tropilaelaps mercedesae, is shaped by the parasitic life history.</title>
        <authorList>
            <person name="Dong X."/>
            <person name="Armstrong S.D."/>
            <person name="Xia D."/>
            <person name="Makepeace B.L."/>
            <person name="Darby A.C."/>
            <person name="Kadowaki T."/>
        </authorList>
    </citation>
    <scope>NUCLEOTIDE SEQUENCE [LARGE SCALE GENOMIC DNA]</scope>
    <source>
        <strain evidence="2">Wuxi-XJTLU</strain>
    </source>
</reference>
<dbReference type="InParanoid" id="A0A1V9XM58"/>
<name>A0A1V9XM58_9ACAR</name>
<dbReference type="OrthoDB" id="756370at2759"/>
<feature type="compositionally biased region" description="Basic and acidic residues" evidence="1">
    <location>
        <begin position="221"/>
        <end position="230"/>
    </location>
</feature>
<evidence type="ECO:0000313" key="3">
    <source>
        <dbReference type="Proteomes" id="UP000192247"/>
    </source>
</evidence>
<dbReference type="Gene3D" id="2.130.10.10">
    <property type="entry name" value="YVTN repeat-like/Quinoprotein amine dehydrogenase"/>
    <property type="match status" value="1"/>
</dbReference>
<evidence type="ECO:0000256" key="1">
    <source>
        <dbReference type="SAM" id="MobiDB-lite"/>
    </source>
</evidence>
<feature type="non-terminal residue" evidence="2">
    <location>
        <position position="1"/>
    </location>
</feature>
<dbReference type="Pfam" id="PF00400">
    <property type="entry name" value="WD40"/>
    <property type="match status" value="1"/>
</dbReference>
<protein>
    <submittedName>
        <fullName evidence="2">POC1 centriolar proteinA-like</fullName>
    </submittedName>
</protein>
<dbReference type="Proteomes" id="UP000192247">
    <property type="component" value="Unassembled WGS sequence"/>
</dbReference>
<dbReference type="AlphaFoldDB" id="A0A1V9XM58"/>
<keyword evidence="3" id="KW-1185">Reference proteome</keyword>
<dbReference type="EMBL" id="MNPL01007821">
    <property type="protein sequence ID" value="OQR74541.1"/>
    <property type="molecule type" value="Genomic_DNA"/>
</dbReference>
<dbReference type="InterPro" id="IPR015943">
    <property type="entry name" value="WD40/YVTN_repeat-like_dom_sf"/>
</dbReference>
<proteinExistence type="predicted"/>
<organism evidence="2 3">
    <name type="scientific">Tropilaelaps mercedesae</name>
    <dbReference type="NCBI Taxonomy" id="418985"/>
    <lineage>
        <taxon>Eukaryota</taxon>
        <taxon>Metazoa</taxon>
        <taxon>Ecdysozoa</taxon>
        <taxon>Arthropoda</taxon>
        <taxon>Chelicerata</taxon>
        <taxon>Arachnida</taxon>
        <taxon>Acari</taxon>
        <taxon>Parasitiformes</taxon>
        <taxon>Mesostigmata</taxon>
        <taxon>Gamasina</taxon>
        <taxon>Dermanyssoidea</taxon>
        <taxon>Laelapidae</taxon>
        <taxon>Tropilaelaps</taxon>
    </lineage>
</organism>